<accession>X0S1U2</accession>
<feature type="non-terminal residue" evidence="1">
    <location>
        <position position="1"/>
    </location>
</feature>
<proteinExistence type="predicted"/>
<protein>
    <submittedName>
        <fullName evidence="1">Uncharacterized protein</fullName>
    </submittedName>
</protein>
<sequence length="40" mass="4701">NAEEKSHGKFLCVPPRPLRFHTFVFGTHLRFLWLSNFEAA</sequence>
<organism evidence="1">
    <name type="scientific">marine sediment metagenome</name>
    <dbReference type="NCBI Taxonomy" id="412755"/>
    <lineage>
        <taxon>unclassified sequences</taxon>
        <taxon>metagenomes</taxon>
        <taxon>ecological metagenomes</taxon>
    </lineage>
</organism>
<comment type="caution">
    <text evidence="1">The sequence shown here is derived from an EMBL/GenBank/DDBJ whole genome shotgun (WGS) entry which is preliminary data.</text>
</comment>
<dbReference type="EMBL" id="BARS01007778">
    <property type="protein sequence ID" value="GAF69231.1"/>
    <property type="molecule type" value="Genomic_DNA"/>
</dbReference>
<evidence type="ECO:0000313" key="1">
    <source>
        <dbReference type="EMBL" id="GAF69231.1"/>
    </source>
</evidence>
<name>X0S1U2_9ZZZZ</name>
<gene>
    <name evidence="1" type="ORF">S01H1_14920</name>
</gene>
<dbReference type="AlphaFoldDB" id="X0S1U2"/>
<reference evidence="1" key="1">
    <citation type="journal article" date="2014" name="Front. Microbiol.">
        <title>High frequency of phylogenetically diverse reductive dehalogenase-homologous genes in deep subseafloor sedimentary metagenomes.</title>
        <authorList>
            <person name="Kawai M."/>
            <person name="Futagami T."/>
            <person name="Toyoda A."/>
            <person name="Takaki Y."/>
            <person name="Nishi S."/>
            <person name="Hori S."/>
            <person name="Arai W."/>
            <person name="Tsubouchi T."/>
            <person name="Morono Y."/>
            <person name="Uchiyama I."/>
            <person name="Ito T."/>
            <person name="Fujiyama A."/>
            <person name="Inagaki F."/>
            <person name="Takami H."/>
        </authorList>
    </citation>
    <scope>NUCLEOTIDE SEQUENCE</scope>
    <source>
        <strain evidence="1">Expedition CK06-06</strain>
    </source>
</reference>